<protein>
    <submittedName>
        <fullName evidence="6">Tripartite ATP-independent transporter DctP family solute receptor</fullName>
    </submittedName>
</protein>
<comment type="subcellular location">
    <subcellularLocation>
        <location evidence="1">Cell envelope</location>
    </subcellularLocation>
</comment>
<dbReference type="PANTHER" id="PTHR33376">
    <property type="match status" value="1"/>
</dbReference>
<evidence type="ECO:0000256" key="5">
    <source>
        <dbReference type="SAM" id="SignalP"/>
    </source>
</evidence>
<dbReference type="NCBIfam" id="NF037995">
    <property type="entry name" value="TRAP_S1"/>
    <property type="match status" value="1"/>
</dbReference>
<dbReference type="NCBIfam" id="TIGR00787">
    <property type="entry name" value="dctP"/>
    <property type="match status" value="1"/>
</dbReference>
<comment type="caution">
    <text evidence="6">The sequence shown here is derived from an EMBL/GenBank/DDBJ whole genome shotgun (WGS) entry which is preliminary data.</text>
</comment>
<name>A0ABT3H676_9HYPH</name>
<gene>
    <name evidence="6" type="ORF">M2319_000214</name>
</gene>
<evidence type="ECO:0000256" key="1">
    <source>
        <dbReference type="ARBA" id="ARBA00004196"/>
    </source>
</evidence>
<keyword evidence="6" id="KW-0675">Receptor</keyword>
<keyword evidence="7" id="KW-1185">Reference proteome</keyword>
<dbReference type="Gene3D" id="3.40.190.170">
    <property type="entry name" value="Bacterial extracellular solute-binding protein, family 7"/>
    <property type="match status" value="1"/>
</dbReference>
<reference evidence="7" key="1">
    <citation type="submission" date="2023-07" db="EMBL/GenBank/DDBJ databases">
        <title>Genome sequencing of Purple Non-Sulfur Bacteria from various extreme environments.</title>
        <authorList>
            <person name="Mayer M."/>
        </authorList>
    </citation>
    <scope>NUCLEOTIDE SEQUENCE [LARGE SCALE GENOMIC DNA]</scope>
    <source>
        <strain evidence="7">DSM 17935</strain>
    </source>
</reference>
<dbReference type="Pfam" id="PF03480">
    <property type="entry name" value="DctP"/>
    <property type="match status" value="1"/>
</dbReference>
<dbReference type="EMBL" id="JAOQNS010000001">
    <property type="protein sequence ID" value="MCW2305898.1"/>
    <property type="molecule type" value="Genomic_DNA"/>
</dbReference>
<dbReference type="SUPFAM" id="SSF53850">
    <property type="entry name" value="Periplasmic binding protein-like II"/>
    <property type="match status" value="1"/>
</dbReference>
<feature type="chain" id="PRO_5047097537" evidence="5">
    <location>
        <begin position="24"/>
        <end position="330"/>
    </location>
</feature>
<dbReference type="PANTHER" id="PTHR33376:SF4">
    <property type="entry name" value="SIALIC ACID-BINDING PERIPLASMIC PROTEIN SIAP"/>
    <property type="match status" value="1"/>
</dbReference>
<sequence>MNSMIRTAAAAVLLVSTGMAAQAADVTMNVGWSTPAESSYSILANKFEELVEKYSDGTIDVKLHCCGQIASEDDAFRAMQLGTVDAYFVSQNNISPHWPLMDVFVLPYMFQDTKHLVKVADGPIGDRIREQLRKDTGVHLLTFGGPSYRDFFDSVRPINTIEDMEGLKIRVPKNEVMLATFEAFGAEPVPLAWSETPTALQTGTIDGGDNGTSVIKEMKFYEFAKHLVILDHFASFSPLLASDRFMGKLDDAQREAVLRAAKEAGDYHSEITLKQTEEVRNWLATEGGMEITRPERGPFIKAAQKVQQAFAAKRGAAFTDLVNAIQAAAE</sequence>
<dbReference type="PIRSF" id="PIRSF006470">
    <property type="entry name" value="DctB"/>
    <property type="match status" value="1"/>
</dbReference>
<evidence type="ECO:0000313" key="7">
    <source>
        <dbReference type="Proteomes" id="UP001209755"/>
    </source>
</evidence>
<dbReference type="CDD" id="cd13603">
    <property type="entry name" value="PBP2_TRAP_Siap_TeaA_like"/>
    <property type="match status" value="1"/>
</dbReference>
<dbReference type="Proteomes" id="UP001209755">
    <property type="component" value="Unassembled WGS sequence"/>
</dbReference>
<organism evidence="6 7">
    <name type="scientific">Rhodobium gokarnense</name>
    <dbReference type="NCBI Taxonomy" id="364296"/>
    <lineage>
        <taxon>Bacteria</taxon>
        <taxon>Pseudomonadati</taxon>
        <taxon>Pseudomonadota</taxon>
        <taxon>Alphaproteobacteria</taxon>
        <taxon>Hyphomicrobiales</taxon>
        <taxon>Rhodobiaceae</taxon>
        <taxon>Rhodobium</taxon>
    </lineage>
</organism>
<dbReference type="InterPro" id="IPR004682">
    <property type="entry name" value="TRAP_DctP"/>
</dbReference>
<evidence type="ECO:0000313" key="6">
    <source>
        <dbReference type="EMBL" id="MCW2305898.1"/>
    </source>
</evidence>
<accession>A0ABT3H676</accession>
<keyword evidence="4 5" id="KW-0732">Signal</keyword>
<dbReference type="InterPro" id="IPR038404">
    <property type="entry name" value="TRAP_DctP_sf"/>
</dbReference>
<comment type="similarity">
    <text evidence="2">Belongs to the bacterial solute-binding protein 7 family.</text>
</comment>
<evidence type="ECO:0000256" key="4">
    <source>
        <dbReference type="ARBA" id="ARBA00022729"/>
    </source>
</evidence>
<evidence type="ECO:0000256" key="2">
    <source>
        <dbReference type="ARBA" id="ARBA00009023"/>
    </source>
</evidence>
<dbReference type="RefSeq" id="WP_264599577.1">
    <property type="nucleotide sequence ID" value="NZ_JAOQNS010000001.1"/>
</dbReference>
<keyword evidence="3" id="KW-0813">Transport</keyword>
<dbReference type="InterPro" id="IPR018389">
    <property type="entry name" value="DctP_fam"/>
</dbReference>
<feature type="signal peptide" evidence="5">
    <location>
        <begin position="1"/>
        <end position="23"/>
    </location>
</feature>
<proteinExistence type="inferred from homology"/>
<evidence type="ECO:0000256" key="3">
    <source>
        <dbReference type="ARBA" id="ARBA00022448"/>
    </source>
</evidence>